<reference evidence="1" key="2">
    <citation type="submission" date="2025-08" db="UniProtKB">
        <authorList>
            <consortium name="Ensembl"/>
        </authorList>
    </citation>
    <scope>IDENTIFICATION</scope>
</reference>
<organism evidence="1">
    <name type="scientific">Ovis aries</name>
    <name type="common">Sheep</name>
    <dbReference type="NCBI Taxonomy" id="9940"/>
    <lineage>
        <taxon>Eukaryota</taxon>
        <taxon>Metazoa</taxon>
        <taxon>Chordata</taxon>
        <taxon>Craniata</taxon>
        <taxon>Vertebrata</taxon>
        <taxon>Euteleostomi</taxon>
        <taxon>Mammalia</taxon>
        <taxon>Eutheria</taxon>
        <taxon>Laurasiatheria</taxon>
        <taxon>Artiodactyla</taxon>
        <taxon>Ruminantia</taxon>
        <taxon>Pecora</taxon>
        <taxon>Bovidae</taxon>
        <taxon>Caprinae</taxon>
        <taxon>Ovis</taxon>
    </lineage>
</organism>
<sequence>MSTQREIETQSHTLQAGARCAPYQLSSATGSKEFLCDQKYSDGDNLPEKLAAFKEKYMEPDLNNEGETDHLMSLKRMDSGEAWGPQDPPGNEDYGDRRGRPHHLLPRLCEHETVMMSEGKANERSLKPVGPLQRKTPPVCPEDPPGPASLSPVSFLPS</sequence>
<name>A0AC11DK80_SHEEP</name>
<accession>A0AC11DK80</accession>
<reference evidence="1" key="3">
    <citation type="submission" date="2025-09" db="UniProtKB">
        <authorList>
            <consortium name="Ensembl"/>
        </authorList>
    </citation>
    <scope>IDENTIFICATION</scope>
</reference>
<evidence type="ECO:0000313" key="1">
    <source>
        <dbReference type="Ensembl" id="ENSOARP00020046863.1"/>
    </source>
</evidence>
<protein>
    <submittedName>
        <fullName evidence="1">Uncharacterized protein</fullName>
    </submittedName>
</protein>
<dbReference type="Ensembl" id="ENSOART00020058168.1">
    <property type="protein sequence ID" value="ENSOARP00020046863.1"/>
    <property type="gene ID" value="ENSOARG00020028943.1"/>
</dbReference>
<reference evidence="1" key="1">
    <citation type="submission" date="2020-11" db="EMBL/GenBank/DDBJ databases">
        <authorList>
            <person name="Davenport K.M."/>
            <person name="Bickhart D.M."/>
            <person name="Smith T.P.L."/>
            <person name="Murdoch B.M."/>
            <person name="Rosen B.D."/>
        </authorList>
    </citation>
    <scope>NUCLEOTIDE SEQUENCE [LARGE SCALE GENOMIC DNA]</scope>
    <source>
        <strain evidence="1">OAR_USU_Benz2616</strain>
    </source>
</reference>
<proteinExistence type="predicted"/>